<sequence length="167" mass="19463">MVKYYIERHNQYRAKKLKFLEQMRQDDDGMITDKDREIFTQLSMTSNAETRLESLGFRVGYSLVEKLSKDLPRFTTELEMMKFICKEFWTKAFGKQVDNLRTNHQDVYVVQDNKFLTVANLAEGGQYLKDAAIYLSFPAGIVRGALANLGIKCICVIRLDTWEIKKI</sequence>
<proteinExistence type="predicted"/>
<name>A0AC34QIC1_9BILA</name>
<accession>A0AC34QIC1</accession>
<dbReference type="WBParaSite" id="JU765_v2.g16531.t1">
    <property type="protein sequence ID" value="JU765_v2.g16531.t1"/>
    <property type="gene ID" value="JU765_v2.g16531"/>
</dbReference>
<organism evidence="1 2">
    <name type="scientific">Panagrolaimus sp. JU765</name>
    <dbReference type="NCBI Taxonomy" id="591449"/>
    <lineage>
        <taxon>Eukaryota</taxon>
        <taxon>Metazoa</taxon>
        <taxon>Ecdysozoa</taxon>
        <taxon>Nematoda</taxon>
        <taxon>Chromadorea</taxon>
        <taxon>Rhabditida</taxon>
        <taxon>Tylenchina</taxon>
        <taxon>Panagrolaimomorpha</taxon>
        <taxon>Panagrolaimoidea</taxon>
        <taxon>Panagrolaimidae</taxon>
        <taxon>Panagrolaimus</taxon>
    </lineage>
</organism>
<evidence type="ECO:0000313" key="1">
    <source>
        <dbReference type="Proteomes" id="UP000887576"/>
    </source>
</evidence>
<reference evidence="2" key="1">
    <citation type="submission" date="2022-11" db="UniProtKB">
        <authorList>
            <consortium name="WormBaseParasite"/>
        </authorList>
    </citation>
    <scope>IDENTIFICATION</scope>
</reference>
<evidence type="ECO:0000313" key="2">
    <source>
        <dbReference type="WBParaSite" id="JU765_v2.g16531.t1"/>
    </source>
</evidence>
<dbReference type="Proteomes" id="UP000887576">
    <property type="component" value="Unplaced"/>
</dbReference>
<protein>
    <submittedName>
        <fullName evidence="2">Trafficking protein particle complex subunit 6B</fullName>
    </submittedName>
</protein>